<evidence type="ECO:0000313" key="2">
    <source>
        <dbReference type="EMBL" id="MCW1912400.1"/>
    </source>
</evidence>
<keyword evidence="1" id="KW-0812">Transmembrane</keyword>
<keyword evidence="1" id="KW-1133">Transmembrane helix</keyword>
<protein>
    <recommendedName>
        <fullName evidence="4">Intracellular multiplication protein IcmL</fullName>
    </recommendedName>
</protein>
<accession>A0ABT3FXU2</accession>
<sequence>MPNRRDKEPPPPKKRPPAFYWWTLVNVLALCLAVLSWLLCLHVFRHPEIPRNYEILRKLHRTTAPLPLTELEAPPGESADPRAFYRRYAALSQEDLAKFNAALMRNYLTNLREPKLIQYAEGNYRVDKVRRLGEDDLFHPGFAVRAQAMVAPDEFTEPAPWPVMIEYLFPTSDEKAPGWIAPGDILSVAKYPNCAMLLHVNRTDSGDTPVVCMTVVPIAFGAFQAGKDRTFKLQAPMELNPAGPLPAFPPAAEN</sequence>
<feature type="transmembrane region" description="Helical" evidence="1">
    <location>
        <begin position="20"/>
        <end position="44"/>
    </location>
</feature>
<comment type="caution">
    <text evidence="2">The sequence shown here is derived from an EMBL/GenBank/DDBJ whole genome shotgun (WGS) entry which is preliminary data.</text>
</comment>
<gene>
    <name evidence="2" type="ORF">OJ996_02375</name>
</gene>
<dbReference type="Proteomes" id="UP001165653">
    <property type="component" value="Unassembled WGS sequence"/>
</dbReference>
<evidence type="ECO:0000313" key="3">
    <source>
        <dbReference type="Proteomes" id="UP001165653"/>
    </source>
</evidence>
<evidence type="ECO:0000256" key="1">
    <source>
        <dbReference type="SAM" id="Phobius"/>
    </source>
</evidence>
<keyword evidence="1" id="KW-0472">Membrane</keyword>
<dbReference type="EMBL" id="JAPDDR010000001">
    <property type="protein sequence ID" value="MCW1912400.1"/>
    <property type="molecule type" value="Genomic_DNA"/>
</dbReference>
<dbReference type="RefSeq" id="WP_264510752.1">
    <property type="nucleotide sequence ID" value="NZ_JAPDDR010000001.1"/>
</dbReference>
<name>A0ABT3FXU2_9BACT</name>
<keyword evidence="3" id="KW-1185">Reference proteome</keyword>
<proteinExistence type="predicted"/>
<evidence type="ECO:0008006" key="4">
    <source>
        <dbReference type="Google" id="ProtNLM"/>
    </source>
</evidence>
<reference evidence="2" key="1">
    <citation type="submission" date="2022-10" db="EMBL/GenBank/DDBJ databases">
        <title>Luteolibacter sp. GHJ8, whole genome shotgun sequencing project.</title>
        <authorList>
            <person name="Zhao G."/>
            <person name="Shen L."/>
        </authorList>
    </citation>
    <scope>NUCLEOTIDE SEQUENCE</scope>
    <source>
        <strain evidence="2">GHJ8</strain>
    </source>
</reference>
<organism evidence="2 3">
    <name type="scientific">Luteolibacter rhizosphaerae</name>
    <dbReference type="NCBI Taxonomy" id="2989719"/>
    <lineage>
        <taxon>Bacteria</taxon>
        <taxon>Pseudomonadati</taxon>
        <taxon>Verrucomicrobiota</taxon>
        <taxon>Verrucomicrobiia</taxon>
        <taxon>Verrucomicrobiales</taxon>
        <taxon>Verrucomicrobiaceae</taxon>
        <taxon>Luteolibacter</taxon>
    </lineage>
</organism>